<feature type="region of interest" description="Disordered" evidence="1">
    <location>
        <begin position="1"/>
        <end position="39"/>
    </location>
</feature>
<dbReference type="Gene3D" id="3.90.1530.30">
    <property type="match status" value="1"/>
</dbReference>
<dbReference type="SUPFAM" id="SSF110849">
    <property type="entry name" value="ParB/Sulfiredoxin"/>
    <property type="match status" value="1"/>
</dbReference>
<dbReference type="EMBL" id="JAYWLC010000055">
    <property type="protein sequence ID" value="MER5174076.1"/>
    <property type="molecule type" value="Genomic_DNA"/>
</dbReference>
<dbReference type="RefSeq" id="WP_350939342.1">
    <property type="nucleotide sequence ID" value="NZ_JAYWLC010000055.1"/>
</dbReference>
<evidence type="ECO:0000256" key="1">
    <source>
        <dbReference type="SAM" id="MobiDB-lite"/>
    </source>
</evidence>
<accession>A0ABV1SNB7</accession>
<dbReference type="CDD" id="cd16405">
    <property type="entry name" value="RepB_like_N"/>
    <property type="match status" value="1"/>
</dbReference>
<dbReference type="InterPro" id="IPR050336">
    <property type="entry name" value="Chromosome_partition/occlusion"/>
</dbReference>
<protein>
    <submittedName>
        <fullName evidence="3">ParB N-terminal domain-containing protein</fullName>
    </submittedName>
</protein>
<evidence type="ECO:0000313" key="4">
    <source>
        <dbReference type="Proteomes" id="UP001438953"/>
    </source>
</evidence>
<gene>
    <name evidence="3" type="ORF">VSX56_20300</name>
</gene>
<dbReference type="Pfam" id="PF02195">
    <property type="entry name" value="ParB_N"/>
    <property type="match status" value="1"/>
</dbReference>
<sequence>MAKRKRLTPANPGFLQNAPEDSSSPTAAAESGPQNLEPISASPMVRTVSHRPPIASVAAEAADRAALEDMTAMIAELRASGRMVEMLPLDQVEASHLIRDRLVTGDASEEMDVLVSSIRARGQQSPVEVLDRGAQANPRYGLISGWRRLAALRQLANEGHGTNTVLAVIRHPNSSADAYVAMVEENEIRADISFYERARIVVKSLEAGVFENPKEALNTLFGNVSRAKRSKIKSFMMIVEALDGYLRFPAALSERTGLNLVKRLEADPDLGAFLSKRLAATPASDAETEARYLAASPRPTLLSRPEVSSTRRNFELVLDKEAQELRIAGPDVDEALFSDLQRWLARR</sequence>
<name>A0ABV1SNB7_9RHOB</name>
<evidence type="ECO:0000259" key="2">
    <source>
        <dbReference type="SMART" id="SM00470"/>
    </source>
</evidence>
<reference evidence="3 4" key="1">
    <citation type="submission" date="2024-06" db="EMBL/GenBank/DDBJ databases">
        <title>Thioclava kandeliae sp. nov. from a rhizosphere soil sample of Kandelia candel in a mangrove.</title>
        <authorList>
            <person name="Mu T."/>
        </authorList>
    </citation>
    <scope>NUCLEOTIDE SEQUENCE [LARGE SCALE GENOMIC DNA]</scope>
    <source>
        <strain evidence="3 4">CPCC 100088</strain>
    </source>
</reference>
<dbReference type="PANTHER" id="PTHR33375:SF1">
    <property type="entry name" value="CHROMOSOME-PARTITIONING PROTEIN PARB-RELATED"/>
    <property type="match status" value="1"/>
</dbReference>
<comment type="caution">
    <text evidence="3">The sequence shown here is derived from an EMBL/GenBank/DDBJ whole genome shotgun (WGS) entry which is preliminary data.</text>
</comment>
<dbReference type="InterPro" id="IPR037972">
    <property type="entry name" value="RepB_N"/>
</dbReference>
<dbReference type="PANTHER" id="PTHR33375">
    <property type="entry name" value="CHROMOSOME-PARTITIONING PROTEIN PARB-RELATED"/>
    <property type="match status" value="1"/>
</dbReference>
<dbReference type="InterPro" id="IPR003115">
    <property type="entry name" value="ParB_N"/>
</dbReference>
<proteinExistence type="predicted"/>
<dbReference type="InterPro" id="IPR036086">
    <property type="entry name" value="ParB/Sulfiredoxin_sf"/>
</dbReference>
<organism evidence="3 4">
    <name type="scientific">Thioclava kandeliae</name>
    <dbReference type="NCBI Taxonomy" id="3070818"/>
    <lineage>
        <taxon>Bacteria</taxon>
        <taxon>Pseudomonadati</taxon>
        <taxon>Pseudomonadota</taxon>
        <taxon>Alphaproteobacteria</taxon>
        <taxon>Rhodobacterales</taxon>
        <taxon>Paracoccaceae</taxon>
        <taxon>Thioclava</taxon>
    </lineage>
</organism>
<keyword evidence="4" id="KW-1185">Reference proteome</keyword>
<evidence type="ECO:0000313" key="3">
    <source>
        <dbReference type="EMBL" id="MER5174076.1"/>
    </source>
</evidence>
<feature type="domain" description="ParB-like N-terminal" evidence="2">
    <location>
        <begin position="85"/>
        <end position="187"/>
    </location>
</feature>
<dbReference type="Proteomes" id="UP001438953">
    <property type="component" value="Unassembled WGS sequence"/>
</dbReference>
<dbReference type="SMART" id="SM00470">
    <property type="entry name" value="ParB"/>
    <property type="match status" value="1"/>
</dbReference>